<protein>
    <recommendedName>
        <fullName evidence="1">DUF1995 domain-containing protein</fullName>
    </recommendedName>
</protein>
<evidence type="ECO:0000259" key="1">
    <source>
        <dbReference type="Pfam" id="PF09353"/>
    </source>
</evidence>
<dbReference type="EMBL" id="JAMWBK010000013">
    <property type="protein sequence ID" value="KAJ8900715.1"/>
    <property type="molecule type" value="Genomic_DNA"/>
</dbReference>
<reference evidence="2 3" key="1">
    <citation type="journal article" date="2023" name="Nat. Commun.">
        <title>Origin of minicircular mitochondrial genomes in red algae.</title>
        <authorList>
            <person name="Lee Y."/>
            <person name="Cho C.H."/>
            <person name="Lee Y.M."/>
            <person name="Park S.I."/>
            <person name="Yang J.H."/>
            <person name="West J.A."/>
            <person name="Bhattacharya D."/>
            <person name="Yoon H.S."/>
        </authorList>
    </citation>
    <scope>NUCLEOTIDE SEQUENCE [LARGE SCALE GENOMIC DNA]</scope>
    <source>
        <strain evidence="2 3">CCMP1338</strain>
        <tissue evidence="2">Whole cell</tissue>
    </source>
</reference>
<accession>A0AAV8UDZ6</accession>
<dbReference type="Proteomes" id="UP001157974">
    <property type="component" value="Unassembled WGS sequence"/>
</dbReference>
<proteinExistence type="predicted"/>
<feature type="domain" description="DUF1995" evidence="1">
    <location>
        <begin position="65"/>
        <end position="280"/>
    </location>
</feature>
<dbReference type="InterPro" id="IPR053021">
    <property type="entry name" value="Chloroplast_ADK"/>
</dbReference>
<name>A0AAV8UDZ6_9RHOD</name>
<comment type="caution">
    <text evidence="2">The sequence shown here is derived from an EMBL/GenBank/DDBJ whole genome shotgun (WGS) entry which is preliminary data.</text>
</comment>
<dbReference type="PANTHER" id="PTHR35509">
    <property type="entry name" value="DOMAIN PROTEIN, PUTATIVE (DUF1995)-RELATED"/>
    <property type="match status" value="1"/>
</dbReference>
<evidence type="ECO:0000313" key="3">
    <source>
        <dbReference type="Proteomes" id="UP001157974"/>
    </source>
</evidence>
<organism evidence="2 3">
    <name type="scientific">Rhodosorus marinus</name>
    <dbReference type="NCBI Taxonomy" id="101924"/>
    <lineage>
        <taxon>Eukaryota</taxon>
        <taxon>Rhodophyta</taxon>
        <taxon>Stylonematophyceae</taxon>
        <taxon>Stylonematales</taxon>
        <taxon>Stylonemataceae</taxon>
        <taxon>Rhodosorus</taxon>
    </lineage>
</organism>
<dbReference type="Pfam" id="PF09353">
    <property type="entry name" value="DUF1995"/>
    <property type="match status" value="1"/>
</dbReference>
<dbReference type="PANTHER" id="PTHR35509:SF1">
    <property type="entry name" value="DOMAIN PROTEIN, PUTATIVE (DUF1995)-RELATED"/>
    <property type="match status" value="1"/>
</dbReference>
<sequence length="313" mass="34113">MGFVGSIGRCGRVGSLRGSRGGVCRTRNVGAYGMRMMCEDPASVEEVESAKAVVGSAGSGGVSLPDSMQDSMVQAKGAFDSAYEQGYRRIIIEVDLSLGDETYTNLRNTLPLLKEFAEATFGTGKGLAIVFPDAGTAALSERDWTDLPDAQYENFQRNRVDDSIDAVILAAPGAIESSSMGEFIDRISPLFLESAKPVIMFNPDLVDMGVTGMSLTARELRERVLKPFETIFYLKTLPWGAVYRCYPSKWTVWKEDAEAEGGFRLLDTLSTKPGYEELEEMYDNSEPKAKSAGEGIAGMFAGLQRFLQVYSKG</sequence>
<gene>
    <name evidence="2" type="ORF">NDN08_000016</name>
</gene>
<dbReference type="AlphaFoldDB" id="A0AAV8UDZ6"/>
<keyword evidence="3" id="KW-1185">Reference proteome</keyword>
<dbReference type="InterPro" id="IPR018962">
    <property type="entry name" value="DUF1995"/>
</dbReference>
<evidence type="ECO:0000313" key="2">
    <source>
        <dbReference type="EMBL" id="KAJ8900715.1"/>
    </source>
</evidence>